<dbReference type="InParanoid" id="A0A0C2ZVP7"/>
<dbReference type="EMBL" id="KN822022">
    <property type="protein sequence ID" value="KIM65563.1"/>
    <property type="molecule type" value="Genomic_DNA"/>
</dbReference>
<reference evidence="3" key="2">
    <citation type="submission" date="2015-01" db="EMBL/GenBank/DDBJ databases">
        <title>Evolutionary Origins and Diversification of the Mycorrhizal Mutualists.</title>
        <authorList>
            <consortium name="DOE Joint Genome Institute"/>
            <consortium name="Mycorrhizal Genomics Consortium"/>
            <person name="Kohler A."/>
            <person name="Kuo A."/>
            <person name="Nagy L.G."/>
            <person name="Floudas D."/>
            <person name="Copeland A."/>
            <person name="Barry K.W."/>
            <person name="Cichocki N."/>
            <person name="Veneault-Fourrey C."/>
            <person name="LaButti K."/>
            <person name="Lindquist E.A."/>
            <person name="Lipzen A."/>
            <person name="Lundell T."/>
            <person name="Morin E."/>
            <person name="Murat C."/>
            <person name="Riley R."/>
            <person name="Ohm R."/>
            <person name="Sun H."/>
            <person name="Tunlid A."/>
            <person name="Henrissat B."/>
            <person name="Grigoriev I.V."/>
            <person name="Hibbett D.S."/>
            <person name="Martin F."/>
        </authorList>
    </citation>
    <scope>NUCLEOTIDE SEQUENCE [LARGE SCALE GENOMIC DNA]</scope>
    <source>
        <strain evidence="3">Foug A</strain>
    </source>
</reference>
<evidence type="ECO:0000256" key="1">
    <source>
        <dbReference type="SAM" id="MobiDB-lite"/>
    </source>
</evidence>
<dbReference type="Proteomes" id="UP000053989">
    <property type="component" value="Unassembled WGS sequence"/>
</dbReference>
<feature type="region of interest" description="Disordered" evidence="1">
    <location>
        <begin position="1"/>
        <end position="80"/>
    </location>
</feature>
<feature type="compositionally biased region" description="Polar residues" evidence="1">
    <location>
        <begin position="34"/>
        <end position="55"/>
    </location>
</feature>
<proteinExistence type="predicted"/>
<protein>
    <submittedName>
        <fullName evidence="2">Uncharacterized protein</fullName>
    </submittedName>
</protein>
<reference evidence="2 3" key="1">
    <citation type="submission" date="2014-04" db="EMBL/GenBank/DDBJ databases">
        <authorList>
            <consortium name="DOE Joint Genome Institute"/>
            <person name="Kuo A."/>
            <person name="Kohler A."/>
            <person name="Nagy L.G."/>
            <person name="Floudas D."/>
            <person name="Copeland A."/>
            <person name="Barry K.W."/>
            <person name="Cichocki N."/>
            <person name="Veneault-Fourrey C."/>
            <person name="LaButti K."/>
            <person name="Lindquist E.A."/>
            <person name="Lipzen A."/>
            <person name="Lundell T."/>
            <person name="Morin E."/>
            <person name="Murat C."/>
            <person name="Sun H."/>
            <person name="Tunlid A."/>
            <person name="Henrissat B."/>
            <person name="Grigoriev I.V."/>
            <person name="Hibbett D.S."/>
            <person name="Martin F."/>
            <person name="Nordberg H.P."/>
            <person name="Cantor M.N."/>
            <person name="Hua S.X."/>
        </authorList>
    </citation>
    <scope>NUCLEOTIDE SEQUENCE [LARGE SCALE GENOMIC DNA]</scope>
    <source>
        <strain evidence="2 3">Foug A</strain>
    </source>
</reference>
<gene>
    <name evidence="2" type="ORF">SCLCIDRAFT_22726</name>
</gene>
<feature type="compositionally biased region" description="Basic and acidic residues" evidence="1">
    <location>
        <begin position="10"/>
        <end position="31"/>
    </location>
</feature>
<keyword evidence="3" id="KW-1185">Reference proteome</keyword>
<evidence type="ECO:0000313" key="3">
    <source>
        <dbReference type="Proteomes" id="UP000053989"/>
    </source>
</evidence>
<organism evidence="2 3">
    <name type="scientific">Scleroderma citrinum Foug A</name>
    <dbReference type="NCBI Taxonomy" id="1036808"/>
    <lineage>
        <taxon>Eukaryota</taxon>
        <taxon>Fungi</taxon>
        <taxon>Dikarya</taxon>
        <taxon>Basidiomycota</taxon>
        <taxon>Agaricomycotina</taxon>
        <taxon>Agaricomycetes</taxon>
        <taxon>Agaricomycetidae</taxon>
        <taxon>Boletales</taxon>
        <taxon>Sclerodermatineae</taxon>
        <taxon>Sclerodermataceae</taxon>
        <taxon>Scleroderma</taxon>
    </lineage>
</organism>
<sequence>MESDPPPCDAQKEQPQRMDPPPREVQKEQCDKGMQSQSALSEAQCAQNEAATSLPSADPRDTGDMQCDPAPSGMQKNRPYIKAPHVNSFVPCPIAMTHQSLHAQSEVATVQPTVEIKESGAGLGKSLDNPGAYLPPQVSCLEPGGRPWPHQAYGAGQNSDPDEAFTLH</sequence>
<feature type="region of interest" description="Disordered" evidence="1">
    <location>
        <begin position="143"/>
        <end position="168"/>
    </location>
</feature>
<dbReference type="HOGENOM" id="CLU_1587473_0_0_1"/>
<dbReference type="AlphaFoldDB" id="A0A0C2ZVP7"/>
<name>A0A0C2ZVP7_9AGAM</name>
<accession>A0A0C2ZVP7</accession>
<evidence type="ECO:0000313" key="2">
    <source>
        <dbReference type="EMBL" id="KIM65563.1"/>
    </source>
</evidence>